<feature type="domain" description="DUF3048" evidence="3">
    <location>
        <begin position="251"/>
        <end position="360"/>
    </location>
</feature>
<keyword evidence="5" id="KW-1185">Reference proteome</keyword>
<dbReference type="InterPro" id="IPR023158">
    <property type="entry name" value="YerB-like_sf"/>
</dbReference>
<dbReference type="EMBL" id="BJLR01000003">
    <property type="protein sequence ID" value="GEA86388.1"/>
    <property type="molecule type" value="Genomic_DNA"/>
</dbReference>
<protein>
    <recommendedName>
        <fullName evidence="6">Lipoprotein YerB</fullName>
    </recommendedName>
</protein>
<evidence type="ECO:0000313" key="5">
    <source>
        <dbReference type="Proteomes" id="UP000317046"/>
    </source>
</evidence>
<dbReference type="Gene3D" id="3.50.90.10">
    <property type="entry name" value="YerB-like"/>
    <property type="match status" value="1"/>
</dbReference>
<gene>
    <name evidence="4" type="ORF">CCE01nite_03370</name>
</gene>
<name>A0A4Y3KU48_9CELL</name>
<organism evidence="4 5">
    <name type="scientific">Cellulomonas cellasea</name>
    <dbReference type="NCBI Taxonomy" id="43670"/>
    <lineage>
        <taxon>Bacteria</taxon>
        <taxon>Bacillati</taxon>
        <taxon>Actinomycetota</taxon>
        <taxon>Actinomycetes</taxon>
        <taxon>Micrococcales</taxon>
        <taxon>Cellulomonadaceae</taxon>
        <taxon>Cellulomonas</taxon>
    </lineage>
</organism>
<dbReference type="Pfam" id="PF17479">
    <property type="entry name" value="DUF3048_C"/>
    <property type="match status" value="1"/>
</dbReference>
<dbReference type="InterPro" id="IPR021416">
    <property type="entry name" value="DUF3048_N"/>
</dbReference>
<dbReference type="Pfam" id="PF11258">
    <property type="entry name" value="DUF3048"/>
    <property type="match status" value="1"/>
</dbReference>
<feature type="region of interest" description="Disordered" evidence="1">
    <location>
        <begin position="1"/>
        <end position="22"/>
    </location>
</feature>
<sequence length="373" mass="37930">MDDEGDDMVLSGRTGAPRRATGGRARAARVTAALAGAVLALAACSAPEAVAPAPETVTISPTIDPAKAAAPAPVVPPTWPLTGLPGEPAARPALAVKIENTAVARPQSGLEQADVVWETIVEFDVSRLIAVYHSQVPGEVGPIRSVRPMDPPVTAPLRGLLAFSGGQPGILDLVAASGVQTLSHDAGVEGMYRIRGRSAPHNVYGSPETFWRLADAGHQAAPAEQFEFARSLDRAAAVVAGTPVSTLAFRLSAASSPSWSWDGTSWLRSEGSTPSVSASGARLAATNVVAITADHPATGFGAQGGAAVPTYTLVGSGDAVVASGGKIVQARWQKDADDQPMRLFLPDGSPATLAPGNTWVELVPAGSGSLAVG</sequence>
<proteinExistence type="predicted"/>
<dbReference type="InterPro" id="IPR035328">
    <property type="entry name" value="DUF3048_C"/>
</dbReference>
<dbReference type="Proteomes" id="UP000317046">
    <property type="component" value="Unassembled WGS sequence"/>
</dbReference>
<evidence type="ECO:0000259" key="2">
    <source>
        <dbReference type="Pfam" id="PF11258"/>
    </source>
</evidence>
<reference evidence="4" key="1">
    <citation type="submission" date="2019-06" db="EMBL/GenBank/DDBJ databases">
        <title>Whole genome shotgun sequence of Cellulomonas cellasea NBRC 3753.</title>
        <authorList>
            <person name="Hosoyama A."/>
            <person name="Uohara A."/>
            <person name="Ohji S."/>
            <person name="Ichikawa N."/>
        </authorList>
    </citation>
    <scope>NUCLEOTIDE SEQUENCE [LARGE SCALE GENOMIC DNA]</scope>
    <source>
        <strain evidence="4">NBRC 3753</strain>
    </source>
</reference>
<dbReference type="AlphaFoldDB" id="A0A4Y3KU48"/>
<evidence type="ECO:0000256" key="1">
    <source>
        <dbReference type="SAM" id="MobiDB-lite"/>
    </source>
</evidence>
<dbReference type="SUPFAM" id="SSF159774">
    <property type="entry name" value="YerB-like"/>
    <property type="match status" value="1"/>
</dbReference>
<evidence type="ECO:0000313" key="4">
    <source>
        <dbReference type="EMBL" id="GEA86388.1"/>
    </source>
</evidence>
<evidence type="ECO:0008006" key="6">
    <source>
        <dbReference type="Google" id="ProtNLM"/>
    </source>
</evidence>
<dbReference type="RefSeq" id="WP_246056269.1">
    <property type="nucleotide sequence ID" value="NZ_BJLR01000003.1"/>
</dbReference>
<evidence type="ECO:0000259" key="3">
    <source>
        <dbReference type="Pfam" id="PF17479"/>
    </source>
</evidence>
<accession>A0A4Y3KU48</accession>
<comment type="caution">
    <text evidence="4">The sequence shown here is derived from an EMBL/GenBank/DDBJ whole genome shotgun (WGS) entry which is preliminary data.</text>
</comment>
<feature type="compositionally biased region" description="Low complexity" evidence="1">
    <location>
        <begin position="12"/>
        <end position="22"/>
    </location>
</feature>
<feature type="domain" description="DUF3048" evidence="2">
    <location>
        <begin position="81"/>
        <end position="215"/>
    </location>
</feature>